<keyword evidence="9" id="KW-1133">Transmembrane helix</keyword>
<evidence type="ECO:0000256" key="8">
    <source>
        <dbReference type="SAM" id="MobiDB-lite"/>
    </source>
</evidence>
<evidence type="ECO:0000313" key="10">
    <source>
        <dbReference type="Ensembl" id="ENSSPAP00000002482.1"/>
    </source>
</evidence>
<feature type="region of interest" description="Disordered" evidence="8">
    <location>
        <begin position="1"/>
        <end position="45"/>
    </location>
</feature>
<dbReference type="STRING" id="144197.ENSSPAP00000002482"/>
<dbReference type="RefSeq" id="XP_008287439.1">
    <property type="nucleotide sequence ID" value="XM_008289217.1"/>
</dbReference>
<evidence type="ECO:0000256" key="6">
    <source>
        <dbReference type="ARBA" id="ARBA00023136"/>
    </source>
</evidence>
<evidence type="ECO:0000313" key="11">
    <source>
        <dbReference type="Proteomes" id="UP000694891"/>
    </source>
</evidence>
<dbReference type="GeneID" id="103362748"/>
<organism evidence="10">
    <name type="scientific">Stegastes partitus</name>
    <name type="common">bicolor damselfish</name>
    <dbReference type="NCBI Taxonomy" id="144197"/>
    <lineage>
        <taxon>Eukaryota</taxon>
        <taxon>Metazoa</taxon>
        <taxon>Chordata</taxon>
        <taxon>Craniata</taxon>
        <taxon>Vertebrata</taxon>
        <taxon>Euteleostomi</taxon>
        <taxon>Actinopterygii</taxon>
        <taxon>Neopterygii</taxon>
        <taxon>Teleostei</taxon>
        <taxon>Neoteleostei</taxon>
        <taxon>Acanthomorphata</taxon>
        <taxon>Ovalentaria</taxon>
        <taxon>Pomacentridae</taxon>
        <taxon>Stegastes</taxon>
    </lineage>
</organism>
<evidence type="ECO:0000256" key="4">
    <source>
        <dbReference type="ARBA" id="ARBA00022490"/>
    </source>
</evidence>
<keyword evidence="9" id="KW-0812">Transmembrane</keyword>
<feature type="region of interest" description="Disordered" evidence="8">
    <location>
        <begin position="333"/>
        <end position="365"/>
    </location>
</feature>
<feature type="transmembrane region" description="Helical" evidence="9">
    <location>
        <begin position="50"/>
        <end position="73"/>
    </location>
</feature>
<keyword evidence="7" id="KW-0175">Coiled coil</keyword>
<keyword evidence="6 9" id="KW-0472">Membrane</keyword>
<dbReference type="AlphaFoldDB" id="A0A3B4ZLE0"/>
<protein>
    <submittedName>
        <fullName evidence="10 12">Cytoskeleton-associated protein 4</fullName>
    </submittedName>
</protein>
<dbReference type="GO" id="GO:0005886">
    <property type="term" value="C:plasma membrane"/>
    <property type="evidence" value="ECO:0007669"/>
    <property type="project" value="UniProtKB-SubCell"/>
</dbReference>
<dbReference type="GeneTree" id="ENSGT00390000015968"/>
<dbReference type="Proteomes" id="UP000694891">
    <property type="component" value="Unplaced"/>
</dbReference>
<evidence type="ECO:0000256" key="7">
    <source>
        <dbReference type="SAM" id="Coils"/>
    </source>
</evidence>
<dbReference type="Gene3D" id="1.10.287.1490">
    <property type="match status" value="1"/>
</dbReference>
<gene>
    <name evidence="12" type="primary">ckap4</name>
</gene>
<evidence type="ECO:0000256" key="2">
    <source>
        <dbReference type="ARBA" id="ARBA00004496"/>
    </source>
</evidence>
<dbReference type="PANTHER" id="PTHR45161">
    <property type="entry name" value="CYTOSKELETON-ASSOCIATED PROTEIN 4"/>
    <property type="match status" value="1"/>
</dbReference>
<dbReference type="PANTHER" id="PTHR45161:SF1">
    <property type="entry name" value="CYTOSKELETON-ASSOCIATED PROTEIN 4"/>
    <property type="match status" value="1"/>
</dbReference>
<keyword evidence="11" id="KW-1185">Reference proteome</keyword>
<evidence type="ECO:0000256" key="9">
    <source>
        <dbReference type="SAM" id="Phobius"/>
    </source>
</evidence>
<proteinExistence type="predicted"/>
<feature type="compositionally biased region" description="Low complexity" evidence="8">
    <location>
        <begin position="27"/>
        <end position="36"/>
    </location>
</feature>
<accession>A0A3B4ZLE0</accession>
<feature type="coiled-coil region" evidence="7">
    <location>
        <begin position="398"/>
        <end position="500"/>
    </location>
</feature>
<dbReference type="CTD" id="10970"/>
<dbReference type="OrthoDB" id="9944809at2759"/>
<evidence type="ECO:0000256" key="5">
    <source>
        <dbReference type="ARBA" id="ARBA00022553"/>
    </source>
</evidence>
<reference evidence="10" key="1">
    <citation type="submission" date="2023-09" db="UniProtKB">
        <authorList>
            <consortium name="Ensembl"/>
        </authorList>
    </citation>
    <scope>IDENTIFICATION</scope>
</reference>
<comment type="subcellular location">
    <subcellularLocation>
        <location evidence="1">Cell membrane</location>
    </subcellularLocation>
    <subcellularLocation>
        <location evidence="2">Cytoplasm</location>
    </subcellularLocation>
</comment>
<reference evidence="12" key="2">
    <citation type="submission" date="2025-04" db="UniProtKB">
        <authorList>
            <consortium name="RefSeq"/>
        </authorList>
    </citation>
    <scope>IDENTIFICATION</scope>
</reference>
<feature type="compositionally biased region" description="Basic and acidic residues" evidence="8">
    <location>
        <begin position="333"/>
        <end position="356"/>
    </location>
</feature>
<feature type="coiled-coil region" evidence="7">
    <location>
        <begin position="73"/>
        <end position="100"/>
    </location>
</feature>
<evidence type="ECO:0000256" key="1">
    <source>
        <dbReference type="ARBA" id="ARBA00004236"/>
    </source>
</evidence>
<sequence>MTAKNRHKSSEKSVASSQEDAPKKSPKSSSSSSNGLSGPGSQGPRSGSCLGLLVTTVFYIALIGAAGFAAFYLQQVVEEIRQANAKHEESAQQSAELSSKMESVVQQVESLRSVVDGLESSLGITRVELEGAVSRMKRGEVETRRVEEALQKLQNDLLRDLSVGINEVKEARERDFSSLEKTVEERLAEVSQSIKASVAEFTEAQGEAQSQLADLKARLGDMEDPVLIKQELSAIVNAVAEIKTAKEGADASADSLREQIGAVREELQTRNREVASLSQEVETVRSVVQETAGSLRQSVSAAEAEVQVLKDKTVTLESGVEQLTDAVRNVEKRANEAADQAQKRSEDLEARVKASEESGDSLSASVSDITSKVDSLFAKYDTHESELAAQGEAANRAKGGLVQELEAVKSRVEELQSNMAAVNGKQAAEDSNQVEELQKRLAALEDSSGRMKPEQLESLSNMVAGLESKAAKLEGHDQAIAALQEALQKTTQTLAGLAKAPGKKK</sequence>
<keyword evidence="3" id="KW-1003">Cell membrane</keyword>
<keyword evidence="4" id="KW-0963">Cytoplasm</keyword>
<evidence type="ECO:0000256" key="3">
    <source>
        <dbReference type="ARBA" id="ARBA00022475"/>
    </source>
</evidence>
<dbReference type="GO" id="GO:0005737">
    <property type="term" value="C:cytoplasm"/>
    <property type="evidence" value="ECO:0007669"/>
    <property type="project" value="UniProtKB-SubCell"/>
</dbReference>
<keyword evidence="5" id="KW-0597">Phosphoprotein</keyword>
<dbReference type="Ensembl" id="ENSSPAT00000002520.1">
    <property type="protein sequence ID" value="ENSSPAP00000002482.1"/>
    <property type="gene ID" value="ENSSPAG00000001906.1"/>
</dbReference>
<evidence type="ECO:0000313" key="12">
    <source>
        <dbReference type="RefSeq" id="XP_008287439.1"/>
    </source>
</evidence>
<name>A0A3B4ZLE0_9TELE</name>